<dbReference type="EMBL" id="JBHLZP010000074">
    <property type="protein sequence ID" value="MFB9833089.1"/>
    <property type="molecule type" value="Genomic_DNA"/>
</dbReference>
<proteinExistence type="predicted"/>
<gene>
    <name evidence="7" type="ORF">ACFFNX_12920</name>
</gene>
<dbReference type="SUPFAM" id="SSF47741">
    <property type="entry name" value="CO dehydrogenase ISP C-domain like"/>
    <property type="match status" value="1"/>
</dbReference>
<dbReference type="PROSITE" id="PS51085">
    <property type="entry name" value="2FE2S_FER_2"/>
    <property type="match status" value="1"/>
</dbReference>
<dbReference type="PROSITE" id="PS00197">
    <property type="entry name" value="2FE2S_FER_1"/>
    <property type="match status" value="1"/>
</dbReference>
<evidence type="ECO:0000313" key="7">
    <source>
        <dbReference type="EMBL" id="MFB9833089.1"/>
    </source>
</evidence>
<sequence>MAELDISMVVNGRHETVRVPPLRPLADVLRDDLDLTGTKLGCRAGDCGSCTVLLDGEAVAACLLPAVRADGRAVTTIEGLESGGVPHPLQRAFGDQNASQCGYCIPGLIMASVGLVEGGHSDDDIPRALAGNLCRCTGYESIVAAVEQARAERATVSDD</sequence>
<keyword evidence="8" id="KW-1185">Reference proteome</keyword>
<keyword evidence="5" id="KW-0411">Iron-sulfur</keyword>
<dbReference type="InterPro" id="IPR002888">
    <property type="entry name" value="2Fe-2S-bd"/>
</dbReference>
<dbReference type="Gene3D" id="1.10.150.120">
    <property type="entry name" value="[2Fe-2S]-binding domain"/>
    <property type="match status" value="1"/>
</dbReference>
<dbReference type="PANTHER" id="PTHR44379:SF8">
    <property type="entry name" value="XANTHINE DEHYDROGENASE IRON-SULFUR-BINDING SUBUNIT XDHC-RELATED"/>
    <property type="match status" value="1"/>
</dbReference>
<evidence type="ECO:0000259" key="6">
    <source>
        <dbReference type="PROSITE" id="PS51085"/>
    </source>
</evidence>
<keyword evidence="2" id="KW-0479">Metal-binding</keyword>
<dbReference type="PANTHER" id="PTHR44379">
    <property type="entry name" value="OXIDOREDUCTASE WITH IRON-SULFUR SUBUNIT"/>
    <property type="match status" value="1"/>
</dbReference>
<dbReference type="RefSeq" id="WP_378200046.1">
    <property type="nucleotide sequence ID" value="NZ_JBHLZP010000074.1"/>
</dbReference>
<evidence type="ECO:0000256" key="4">
    <source>
        <dbReference type="ARBA" id="ARBA00023004"/>
    </source>
</evidence>
<keyword evidence="4" id="KW-0408">Iron</keyword>
<dbReference type="InterPro" id="IPR036010">
    <property type="entry name" value="2Fe-2S_ferredoxin-like_sf"/>
</dbReference>
<evidence type="ECO:0000256" key="3">
    <source>
        <dbReference type="ARBA" id="ARBA00023002"/>
    </source>
</evidence>
<organism evidence="7 8">
    <name type="scientific">Actinoallomurus acaciae</name>
    <dbReference type="NCBI Taxonomy" id="502577"/>
    <lineage>
        <taxon>Bacteria</taxon>
        <taxon>Bacillati</taxon>
        <taxon>Actinomycetota</taxon>
        <taxon>Actinomycetes</taxon>
        <taxon>Streptosporangiales</taxon>
        <taxon>Thermomonosporaceae</taxon>
        <taxon>Actinoallomurus</taxon>
    </lineage>
</organism>
<accession>A0ABV5YG13</accession>
<keyword evidence="3" id="KW-0560">Oxidoreductase</keyword>
<evidence type="ECO:0000313" key="8">
    <source>
        <dbReference type="Proteomes" id="UP001589627"/>
    </source>
</evidence>
<reference evidence="7 8" key="1">
    <citation type="submission" date="2024-09" db="EMBL/GenBank/DDBJ databases">
        <authorList>
            <person name="Sun Q."/>
            <person name="Mori K."/>
        </authorList>
    </citation>
    <scope>NUCLEOTIDE SEQUENCE [LARGE SCALE GENOMIC DNA]</scope>
    <source>
        <strain evidence="7 8">TBRC 0563</strain>
    </source>
</reference>
<name>A0ABV5YG13_9ACTN</name>
<dbReference type="CDD" id="cd00207">
    <property type="entry name" value="fer2"/>
    <property type="match status" value="1"/>
</dbReference>
<dbReference type="Pfam" id="PF01799">
    <property type="entry name" value="Fer2_2"/>
    <property type="match status" value="1"/>
</dbReference>
<evidence type="ECO:0000256" key="1">
    <source>
        <dbReference type="ARBA" id="ARBA00022714"/>
    </source>
</evidence>
<dbReference type="InterPro" id="IPR051452">
    <property type="entry name" value="Diverse_Oxidoreductases"/>
</dbReference>
<feature type="domain" description="2Fe-2S ferredoxin-type" evidence="6">
    <location>
        <begin position="4"/>
        <end position="80"/>
    </location>
</feature>
<keyword evidence="1" id="KW-0001">2Fe-2S</keyword>
<dbReference type="Gene3D" id="3.10.20.30">
    <property type="match status" value="1"/>
</dbReference>
<dbReference type="InterPro" id="IPR012675">
    <property type="entry name" value="Beta-grasp_dom_sf"/>
</dbReference>
<protein>
    <submittedName>
        <fullName evidence="7">(2Fe-2S)-binding protein</fullName>
    </submittedName>
</protein>
<dbReference type="InterPro" id="IPR036884">
    <property type="entry name" value="2Fe-2S-bd_dom_sf"/>
</dbReference>
<dbReference type="Pfam" id="PF00111">
    <property type="entry name" value="Fer2"/>
    <property type="match status" value="1"/>
</dbReference>
<dbReference type="InterPro" id="IPR006058">
    <property type="entry name" value="2Fe2S_fd_BS"/>
</dbReference>
<dbReference type="SUPFAM" id="SSF54292">
    <property type="entry name" value="2Fe-2S ferredoxin-like"/>
    <property type="match status" value="1"/>
</dbReference>
<evidence type="ECO:0000256" key="5">
    <source>
        <dbReference type="ARBA" id="ARBA00023014"/>
    </source>
</evidence>
<dbReference type="Proteomes" id="UP001589627">
    <property type="component" value="Unassembled WGS sequence"/>
</dbReference>
<evidence type="ECO:0000256" key="2">
    <source>
        <dbReference type="ARBA" id="ARBA00022723"/>
    </source>
</evidence>
<comment type="caution">
    <text evidence="7">The sequence shown here is derived from an EMBL/GenBank/DDBJ whole genome shotgun (WGS) entry which is preliminary data.</text>
</comment>
<dbReference type="InterPro" id="IPR001041">
    <property type="entry name" value="2Fe-2S_ferredoxin-type"/>
</dbReference>